<sequence length="144" mass="15960">MDRRFFCLTFILGVLAIISCADRTAQCKIKWLFGIPCDDVNGKLVNQIQSWEIRQSCADAGETCSYELLSSAPYLIQSSTHVPSIKEVTGEAVSEFSKDPDDNSTNYCSLQNLMDGSSLIDAEGYKQFSNKWICPGFDSANCTM</sequence>
<evidence type="ECO:0000313" key="3">
    <source>
        <dbReference type="Proteomes" id="UP000283210"/>
    </source>
</evidence>
<dbReference type="PANTHER" id="PTHR38564:SF2">
    <property type="entry name" value="WU:FC46H12 PRECURSOR"/>
    <property type="match status" value="1"/>
</dbReference>
<feature type="signal peptide" evidence="1">
    <location>
        <begin position="1"/>
        <end position="21"/>
    </location>
</feature>
<evidence type="ECO:0000256" key="1">
    <source>
        <dbReference type="SAM" id="SignalP"/>
    </source>
</evidence>
<organism evidence="2 3">
    <name type="scientific">Oryzias javanicus</name>
    <name type="common">Javanese ricefish</name>
    <name type="synonym">Aplocheilus javanicus</name>
    <dbReference type="NCBI Taxonomy" id="123683"/>
    <lineage>
        <taxon>Eukaryota</taxon>
        <taxon>Metazoa</taxon>
        <taxon>Chordata</taxon>
        <taxon>Craniata</taxon>
        <taxon>Vertebrata</taxon>
        <taxon>Euteleostomi</taxon>
        <taxon>Actinopterygii</taxon>
        <taxon>Neopterygii</taxon>
        <taxon>Teleostei</taxon>
        <taxon>Neoteleostei</taxon>
        <taxon>Acanthomorphata</taxon>
        <taxon>Ovalentaria</taxon>
        <taxon>Atherinomorphae</taxon>
        <taxon>Beloniformes</taxon>
        <taxon>Adrianichthyidae</taxon>
        <taxon>Oryziinae</taxon>
        <taxon>Oryzias</taxon>
    </lineage>
</organism>
<dbReference type="PROSITE" id="PS51257">
    <property type="entry name" value="PROKAR_LIPOPROTEIN"/>
    <property type="match status" value="1"/>
</dbReference>
<feature type="chain" id="PRO_5019012682" evidence="1">
    <location>
        <begin position="22"/>
        <end position="144"/>
    </location>
</feature>
<dbReference type="Proteomes" id="UP000283210">
    <property type="component" value="Chromosome 17"/>
</dbReference>
<accession>A0A437CGI5</accession>
<dbReference type="OrthoDB" id="5946254at2759"/>
<dbReference type="PANTHER" id="PTHR38564">
    <property type="entry name" value="SI:CH73-250A16.5-RELATED"/>
    <property type="match status" value="1"/>
</dbReference>
<evidence type="ECO:0000313" key="2">
    <source>
        <dbReference type="EMBL" id="RVE61441.1"/>
    </source>
</evidence>
<keyword evidence="3" id="KW-1185">Reference proteome</keyword>
<protein>
    <submittedName>
        <fullName evidence="2">Uncharacterized protein</fullName>
    </submittedName>
</protein>
<proteinExistence type="predicted"/>
<gene>
    <name evidence="2" type="ORF">OJAV_G00170600</name>
</gene>
<name>A0A437CGI5_ORYJA</name>
<reference evidence="2 3" key="1">
    <citation type="submission" date="2018-11" db="EMBL/GenBank/DDBJ databases">
        <authorList>
            <person name="Lopez-Roques C."/>
            <person name="Donnadieu C."/>
            <person name="Bouchez O."/>
            <person name="Klopp C."/>
            <person name="Cabau C."/>
            <person name="Zahm M."/>
        </authorList>
    </citation>
    <scope>NUCLEOTIDE SEQUENCE [LARGE SCALE GENOMIC DNA]</scope>
    <source>
        <strain evidence="2">RS831</strain>
        <tissue evidence="2">Whole body</tissue>
    </source>
</reference>
<dbReference type="AlphaFoldDB" id="A0A437CGI5"/>
<keyword evidence="1" id="KW-0732">Signal</keyword>
<dbReference type="EMBL" id="CM012453">
    <property type="protein sequence ID" value="RVE61441.1"/>
    <property type="molecule type" value="Genomic_DNA"/>
</dbReference>
<reference evidence="2 3" key="2">
    <citation type="submission" date="2019-01" db="EMBL/GenBank/DDBJ databases">
        <title>A chromosome length genome reference of the Java medaka (oryzias javanicus).</title>
        <authorList>
            <person name="Herpin A."/>
            <person name="Takehana Y."/>
            <person name="Naruse K."/>
            <person name="Ansai S."/>
            <person name="Kawaguchi M."/>
        </authorList>
    </citation>
    <scope>NUCLEOTIDE SEQUENCE [LARGE SCALE GENOMIC DNA]</scope>
    <source>
        <strain evidence="2">RS831</strain>
        <tissue evidence="2">Whole body</tissue>
    </source>
</reference>